<accession>A0ABN9FDV7</accession>
<dbReference type="Proteomes" id="UP001162483">
    <property type="component" value="Unassembled WGS sequence"/>
</dbReference>
<sequence>MIGNSQRGPVRRAMFPERNSSLPLQLVGELSQSRLCVNNAALLCV</sequence>
<comment type="caution">
    <text evidence="1">The sequence shown here is derived from an EMBL/GenBank/DDBJ whole genome shotgun (WGS) entry which is preliminary data.</text>
</comment>
<evidence type="ECO:0000313" key="1">
    <source>
        <dbReference type="EMBL" id="CAI9594007.1"/>
    </source>
</evidence>
<gene>
    <name evidence="1" type="ORF">SPARVUS_LOCUS11656529</name>
</gene>
<organism evidence="1 2">
    <name type="scientific">Staurois parvus</name>
    <dbReference type="NCBI Taxonomy" id="386267"/>
    <lineage>
        <taxon>Eukaryota</taxon>
        <taxon>Metazoa</taxon>
        <taxon>Chordata</taxon>
        <taxon>Craniata</taxon>
        <taxon>Vertebrata</taxon>
        <taxon>Euteleostomi</taxon>
        <taxon>Amphibia</taxon>
        <taxon>Batrachia</taxon>
        <taxon>Anura</taxon>
        <taxon>Neobatrachia</taxon>
        <taxon>Ranoidea</taxon>
        <taxon>Ranidae</taxon>
        <taxon>Staurois</taxon>
    </lineage>
</organism>
<reference evidence="1" key="1">
    <citation type="submission" date="2023-05" db="EMBL/GenBank/DDBJ databases">
        <authorList>
            <person name="Stuckert A."/>
        </authorList>
    </citation>
    <scope>NUCLEOTIDE SEQUENCE</scope>
</reference>
<name>A0ABN9FDV7_9NEOB</name>
<protein>
    <submittedName>
        <fullName evidence="1">Uncharacterized protein</fullName>
    </submittedName>
</protein>
<dbReference type="EMBL" id="CATNWA010016609">
    <property type="protein sequence ID" value="CAI9594007.1"/>
    <property type="molecule type" value="Genomic_DNA"/>
</dbReference>
<evidence type="ECO:0000313" key="2">
    <source>
        <dbReference type="Proteomes" id="UP001162483"/>
    </source>
</evidence>
<feature type="non-terminal residue" evidence="1">
    <location>
        <position position="45"/>
    </location>
</feature>
<keyword evidence="2" id="KW-1185">Reference proteome</keyword>
<proteinExistence type="predicted"/>